<evidence type="ECO:0000313" key="3">
    <source>
        <dbReference type="Proteomes" id="UP000054324"/>
    </source>
</evidence>
<dbReference type="CTD" id="20321585"/>
<feature type="region of interest" description="Disordered" evidence="1">
    <location>
        <begin position="86"/>
        <end position="129"/>
    </location>
</feature>
<dbReference type="RefSeq" id="XP_009171180.1">
    <property type="nucleotide sequence ID" value="XM_009172916.1"/>
</dbReference>
<organism evidence="2 3">
    <name type="scientific">Opisthorchis viverrini</name>
    <name type="common">Southeast Asian liver fluke</name>
    <dbReference type="NCBI Taxonomy" id="6198"/>
    <lineage>
        <taxon>Eukaryota</taxon>
        <taxon>Metazoa</taxon>
        <taxon>Spiralia</taxon>
        <taxon>Lophotrochozoa</taxon>
        <taxon>Platyhelminthes</taxon>
        <taxon>Trematoda</taxon>
        <taxon>Digenea</taxon>
        <taxon>Opisthorchiida</taxon>
        <taxon>Opisthorchiata</taxon>
        <taxon>Opisthorchiidae</taxon>
        <taxon>Opisthorchis</taxon>
    </lineage>
</organism>
<feature type="region of interest" description="Disordered" evidence="1">
    <location>
        <begin position="170"/>
        <end position="213"/>
    </location>
</feature>
<evidence type="ECO:0000256" key="1">
    <source>
        <dbReference type="SAM" id="MobiDB-lite"/>
    </source>
</evidence>
<protein>
    <submittedName>
        <fullName evidence="2">Uncharacterized protein</fullName>
    </submittedName>
</protein>
<proteinExistence type="predicted"/>
<dbReference type="STRING" id="6198.A0A074ZP16"/>
<feature type="compositionally biased region" description="Polar residues" evidence="1">
    <location>
        <begin position="86"/>
        <end position="96"/>
    </location>
</feature>
<dbReference type="EMBL" id="KL596788">
    <property type="protein sequence ID" value="KER25070.1"/>
    <property type="molecule type" value="Genomic_DNA"/>
</dbReference>
<evidence type="ECO:0000313" key="2">
    <source>
        <dbReference type="EMBL" id="KER25070.1"/>
    </source>
</evidence>
<accession>A0A074ZP16</accession>
<gene>
    <name evidence="2" type="ORF">T265_07406</name>
</gene>
<dbReference type="GeneID" id="20321585"/>
<feature type="compositionally biased region" description="Acidic residues" evidence="1">
    <location>
        <begin position="185"/>
        <end position="194"/>
    </location>
</feature>
<name>A0A074ZP16_OPIVI</name>
<keyword evidence="3" id="KW-1185">Reference proteome</keyword>
<sequence>MTPELDHRGVMLQVKQPLTLRGDGLQRHGWVLLDAAEESAIPSTDCGTLDAAGEAKDVVDSRSRSGLAKQNQSVAFARLIHQRFSRQTATRNAVSNPSRPSRGGGRARHSGAERGLRGSHQSTASKRARKYCQYSKRGCDEDDEQVDEGTKASKEVSIFSSGMSCVLAFEPSEQHSNRSSSKADSDEDSIDSESPDDRWSLSRANSVHTTKRGKLQLSLSRAFQGVFPHFYLEGMDSNSDKRSFDPYFDA</sequence>
<dbReference type="KEGG" id="ovi:T265_07406"/>
<feature type="compositionally biased region" description="Basic and acidic residues" evidence="1">
    <location>
        <begin position="172"/>
        <end position="184"/>
    </location>
</feature>
<reference evidence="2 3" key="1">
    <citation type="submission" date="2013-11" db="EMBL/GenBank/DDBJ databases">
        <title>Opisthorchis viverrini - life in the bile duct.</title>
        <authorList>
            <person name="Young N.D."/>
            <person name="Nagarajan N."/>
            <person name="Lin S.J."/>
            <person name="Korhonen P.K."/>
            <person name="Jex A.R."/>
            <person name="Hall R.S."/>
            <person name="Safavi-Hemami H."/>
            <person name="Kaewkong W."/>
            <person name="Bertrand D."/>
            <person name="Gao S."/>
            <person name="Seet Q."/>
            <person name="Wongkham S."/>
            <person name="Teh B.T."/>
            <person name="Wongkham C."/>
            <person name="Intapan P.M."/>
            <person name="Maleewong W."/>
            <person name="Yang X."/>
            <person name="Hu M."/>
            <person name="Wang Z."/>
            <person name="Hofmann A."/>
            <person name="Sternberg P.W."/>
            <person name="Tan P."/>
            <person name="Wang J."/>
            <person name="Gasser R.B."/>
        </authorList>
    </citation>
    <scope>NUCLEOTIDE SEQUENCE [LARGE SCALE GENOMIC DNA]</scope>
</reference>
<dbReference type="AlphaFoldDB" id="A0A074ZP16"/>
<dbReference type="Proteomes" id="UP000054324">
    <property type="component" value="Unassembled WGS sequence"/>
</dbReference>